<dbReference type="OrthoDB" id="7759198at2"/>
<dbReference type="EMBL" id="CP025430">
    <property type="protein sequence ID" value="AUH64543.1"/>
    <property type="molecule type" value="Genomic_DNA"/>
</dbReference>
<dbReference type="InterPro" id="IPR011049">
    <property type="entry name" value="Serralysin-like_metalloprot_C"/>
</dbReference>
<reference evidence="1 2" key="1">
    <citation type="journal article" date="2013" name="Antonie Van Leeuwenhoek">
        <title>Paracoccus zhejiangensis sp. nov., isolated from activated sludge in wastewater-treatment system.</title>
        <authorList>
            <person name="Wu Z.G."/>
            <person name="Zhang D.F."/>
            <person name="Liu Y.L."/>
            <person name="Wang F."/>
            <person name="Jiang X."/>
            <person name="Li C."/>
            <person name="Li S.P."/>
            <person name="Hong Q."/>
            <person name="Li W.J."/>
        </authorList>
    </citation>
    <scope>NUCLEOTIDE SEQUENCE [LARGE SCALE GENOMIC DNA]</scope>
    <source>
        <strain evidence="1 2">J6</strain>
    </source>
</reference>
<accession>A0A2H5EZ36</accession>
<dbReference type="GO" id="GO:0005509">
    <property type="term" value="F:calcium ion binding"/>
    <property type="evidence" value="ECO:0007669"/>
    <property type="project" value="InterPro"/>
</dbReference>
<evidence type="ECO:0000313" key="1">
    <source>
        <dbReference type="EMBL" id="AUH64543.1"/>
    </source>
</evidence>
<dbReference type="Gene3D" id="3.40.50.1820">
    <property type="entry name" value="alpha/beta hydrolase"/>
    <property type="match status" value="1"/>
</dbReference>
<dbReference type="Gene3D" id="2.150.10.10">
    <property type="entry name" value="Serralysin-like metalloprotease, C-terminal"/>
    <property type="match status" value="1"/>
</dbReference>
<dbReference type="InterPro" id="IPR018511">
    <property type="entry name" value="Hemolysin-typ_Ca-bd_CS"/>
</dbReference>
<dbReference type="Pfam" id="PF00353">
    <property type="entry name" value="HemolysinCabind"/>
    <property type="match status" value="3"/>
</dbReference>
<dbReference type="AlphaFoldDB" id="A0A2H5EZ36"/>
<dbReference type="PROSITE" id="PS00330">
    <property type="entry name" value="HEMOLYSIN_CALCIUM"/>
    <property type="match status" value="2"/>
</dbReference>
<dbReference type="SUPFAM" id="SSF51120">
    <property type="entry name" value="beta-Roll"/>
    <property type="match status" value="2"/>
</dbReference>
<name>A0A2H5EZ36_9RHOB</name>
<dbReference type="InterPro" id="IPR001343">
    <property type="entry name" value="Hemolysn_Ca-bd"/>
</dbReference>
<proteinExistence type="predicted"/>
<gene>
    <name evidence="1" type="ORF">CX676_10525</name>
</gene>
<organism evidence="1 2">
    <name type="scientific">Paracoccus zhejiangensis</name>
    <dbReference type="NCBI Taxonomy" id="1077935"/>
    <lineage>
        <taxon>Bacteria</taxon>
        <taxon>Pseudomonadati</taxon>
        <taxon>Pseudomonadota</taxon>
        <taxon>Alphaproteobacteria</taxon>
        <taxon>Rhodobacterales</taxon>
        <taxon>Paracoccaceae</taxon>
        <taxon>Paracoccus</taxon>
    </lineage>
</organism>
<evidence type="ECO:0008006" key="3">
    <source>
        <dbReference type="Google" id="ProtNLM"/>
    </source>
</evidence>
<keyword evidence="2" id="KW-1185">Reference proteome</keyword>
<sequence length="600" mass="62589">MGLYDYKNYSDSEAVERLALAKNLAVSASVPSTAEGSSGSETALPAGWRNVSATELGLDPALVDSQGFIKFMSPLTGWAETGPQLKVLAQTDASGQIIGLAVCFSGTNSMLDVLDYLQMNADALVPSMAPVLEAVRDLALANGLDGQDVTITGYSLGGGMTNIMSRHADTLIDGFFADSDYYGFASPVIHESDRILNVGFENDVVHRATGDSHSFWQAVAQADPALSNPDREFSTSTDNFVLFDDTYAAAEITLGVDSLLNPLAWLAHIEGASGDAIERAGASRFYHLMDQDSTVIVSGLGADLREHVWVRDKAAPTSDHFGSAGFVIGSEAGDRLADSAANDWLEGLGGDDTIRVSSGLNVVDGGAGHDTLRLTGTPSDYTVFALSDGSLAFASASGLTLASNIEDVEFAGGPLGLETIRAYEIAEKGLVDSHWWLLWGRQDLAFQAGVEGTNGVDTLTGRAVFGQGGANVITGTGSTDLLHGGAGADHIKGGAGADRLYGGDDADRLVADSHGDRLNGGHGNDVFVFDAATRGTVHVEDFNAAAGDADLLYFLNGVAEAALASARQFGEDTIITHGRLTIVLDGVDVDSLGRDELLVA</sequence>
<dbReference type="SUPFAM" id="SSF53474">
    <property type="entry name" value="alpha/beta-Hydrolases"/>
    <property type="match status" value="1"/>
</dbReference>
<dbReference type="KEGG" id="pzh:CX676_10525"/>
<dbReference type="Proteomes" id="UP000234530">
    <property type="component" value="Chromosome"/>
</dbReference>
<dbReference type="InterPro" id="IPR029058">
    <property type="entry name" value="AB_hydrolase_fold"/>
</dbReference>
<dbReference type="RefSeq" id="WP_101752572.1">
    <property type="nucleotide sequence ID" value="NZ_CP025430.1"/>
</dbReference>
<dbReference type="PRINTS" id="PR00313">
    <property type="entry name" value="CABNDNGRPT"/>
</dbReference>
<evidence type="ECO:0000313" key="2">
    <source>
        <dbReference type="Proteomes" id="UP000234530"/>
    </source>
</evidence>
<protein>
    <recommendedName>
        <fullName evidence="3">Triacylglycerol lipase</fullName>
    </recommendedName>
</protein>